<dbReference type="PANTHER" id="PTHR43649">
    <property type="entry name" value="ARABINOSE-BINDING PROTEIN-RELATED"/>
    <property type="match status" value="1"/>
</dbReference>
<evidence type="ECO:0000256" key="4">
    <source>
        <dbReference type="ARBA" id="ARBA00022729"/>
    </source>
</evidence>
<keyword evidence="4 5" id="KW-0732">Signal</keyword>
<sequence length="422" mass="45347">MRKIPARALTAAVAVSLLAAGCGGGGSDSGTTSDGRTVVKVALWNYDTTPEFKALIEGFEAENPKIDVQPVDILADDYADKVTTMLAGGDSTDVLTMKNVTDYSRYATRGQLKSLDSQVEALDKASYSGLDPFELDGHYYALPYRHDFWVLFYNKALVKPTGADLSNLSWADFASLAKEITKGKGTDKVYGTHFQTWRSPVQAIAAAQTGGDQLGGDYGFFKDQYELALDLQKSGAMMPFGTAKSQQVHYKTVFESGKVGMVPMGSWLAAALLEDKAKGVTDVDWGIAPMPQIKADGKTTTFGSPTAFAVNKKAKNPSAAEKFVEWASGPKGAAAIAKVGVVPAYTGDEVQKAYFAVKGMPSDELAAKAMKPDAVNLEMPVSDKTADVNQILDEEHELVMTGERSVEKGIEEMNKRVKSEVQ</sequence>
<evidence type="ECO:0000313" key="6">
    <source>
        <dbReference type="EMBL" id="AXG76668.1"/>
    </source>
</evidence>
<dbReference type="KEGG" id="spad:DVK44_02095"/>
<comment type="subcellular location">
    <subcellularLocation>
        <location evidence="1">Cell envelope</location>
    </subcellularLocation>
</comment>
<evidence type="ECO:0000256" key="1">
    <source>
        <dbReference type="ARBA" id="ARBA00004196"/>
    </source>
</evidence>
<dbReference type="InterPro" id="IPR050490">
    <property type="entry name" value="Bact_solute-bd_prot1"/>
</dbReference>
<evidence type="ECO:0000256" key="5">
    <source>
        <dbReference type="SAM" id="SignalP"/>
    </source>
</evidence>
<dbReference type="SUPFAM" id="SSF53850">
    <property type="entry name" value="Periplasmic binding protein-like II"/>
    <property type="match status" value="1"/>
</dbReference>
<dbReference type="AlphaFoldDB" id="A0A345HIZ4"/>
<evidence type="ECO:0000256" key="3">
    <source>
        <dbReference type="ARBA" id="ARBA00022448"/>
    </source>
</evidence>
<keyword evidence="7" id="KW-1185">Reference proteome</keyword>
<accession>A0A345HIZ4</accession>
<comment type="similarity">
    <text evidence="2">Belongs to the bacterial solute-binding protein 1 family.</text>
</comment>
<reference evidence="7" key="1">
    <citation type="submission" date="2018-07" db="EMBL/GenBank/DDBJ databases">
        <authorList>
            <person name="Zhao J."/>
        </authorList>
    </citation>
    <scope>NUCLEOTIDE SEQUENCE [LARGE SCALE GENOMIC DNA]</scope>
    <source>
        <strain evidence="7">GSSD-12</strain>
    </source>
</reference>
<protein>
    <submittedName>
        <fullName evidence="6">Sugar ABC transporter substrate-binding protein</fullName>
    </submittedName>
</protein>
<name>A0A345HIZ4_9ACTN</name>
<dbReference type="RefSeq" id="WP_114658047.1">
    <property type="nucleotide sequence ID" value="NZ_CP031194.1"/>
</dbReference>
<dbReference type="PROSITE" id="PS51257">
    <property type="entry name" value="PROKAR_LIPOPROTEIN"/>
    <property type="match status" value="1"/>
</dbReference>
<proteinExistence type="inferred from homology"/>
<evidence type="ECO:0000256" key="2">
    <source>
        <dbReference type="ARBA" id="ARBA00008520"/>
    </source>
</evidence>
<dbReference type="InterPro" id="IPR006059">
    <property type="entry name" value="SBP"/>
</dbReference>
<dbReference type="CDD" id="cd13585">
    <property type="entry name" value="PBP2_TMBP_like"/>
    <property type="match status" value="1"/>
</dbReference>
<dbReference type="EMBL" id="CP031194">
    <property type="protein sequence ID" value="AXG76668.1"/>
    <property type="molecule type" value="Genomic_DNA"/>
</dbReference>
<keyword evidence="3" id="KW-0813">Transport</keyword>
<dbReference type="Pfam" id="PF01547">
    <property type="entry name" value="SBP_bac_1"/>
    <property type="match status" value="1"/>
</dbReference>
<organism evidence="6 7">
    <name type="scientific">Streptomyces paludis</name>
    <dbReference type="NCBI Taxonomy" id="2282738"/>
    <lineage>
        <taxon>Bacteria</taxon>
        <taxon>Bacillati</taxon>
        <taxon>Actinomycetota</taxon>
        <taxon>Actinomycetes</taxon>
        <taxon>Kitasatosporales</taxon>
        <taxon>Streptomycetaceae</taxon>
        <taxon>Streptomyces</taxon>
    </lineage>
</organism>
<feature type="signal peptide" evidence="5">
    <location>
        <begin position="1"/>
        <end position="19"/>
    </location>
</feature>
<dbReference type="Gene3D" id="3.40.190.10">
    <property type="entry name" value="Periplasmic binding protein-like II"/>
    <property type="match status" value="1"/>
</dbReference>
<dbReference type="OrthoDB" id="2510110at2"/>
<dbReference type="PANTHER" id="PTHR43649:SF31">
    <property type="entry name" value="SN-GLYCEROL-3-PHOSPHATE-BINDING PERIPLASMIC PROTEIN UGPB"/>
    <property type="match status" value="1"/>
</dbReference>
<feature type="chain" id="PRO_5038336924" evidence="5">
    <location>
        <begin position="20"/>
        <end position="422"/>
    </location>
</feature>
<gene>
    <name evidence="6" type="ORF">DVK44_02095</name>
</gene>
<evidence type="ECO:0000313" key="7">
    <source>
        <dbReference type="Proteomes" id="UP000253868"/>
    </source>
</evidence>
<dbReference type="GO" id="GO:0030313">
    <property type="term" value="C:cell envelope"/>
    <property type="evidence" value="ECO:0007669"/>
    <property type="project" value="UniProtKB-SubCell"/>
</dbReference>
<dbReference type="Proteomes" id="UP000253868">
    <property type="component" value="Chromosome"/>
</dbReference>